<dbReference type="AlphaFoldDB" id="A0A918HQ80"/>
<evidence type="ECO:0000313" key="3">
    <source>
        <dbReference type="Proteomes" id="UP000646776"/>
    </source>
</evidence>
<keyword evidence="1" id="KW-0472">Membrane</keyword>
<keyword evidence="1" id="KW-0812">Transmembrane</keyword>
<proteinExistence type="predicted"/>
<comment type="caution">
    <text evidence="2">The sequence shown here is derived from an EMBL/GenBank/DDBJ whole genome shotgun (WGS) entry which is preliminary data.</text>
</comment>
<dbReference type="RefSeq" id="WP_189718023.1">
    <property type="nucleotide sequence ID" value="NZ_BMSA01000046.1"/>
</dbReference>
<feature type="transmembrane region" description="Helical" evidence="1">
    <location>
        <begin position="12"/>
        <end position="31"/>
    </location>
</feature>
<evidence type="ECO:0008006" key="4">
    <source>
        <dbReference type="Google" id="ProtNLM"/>
    </source>
</evidence>
<dbReference type="EMBL" id="BMSA01000046">
    <property type="protein sequence ID" value="GGT94812.1"/>
    <property type="molecule type" value="Genomic_DNA"/>
</dbReference>
<feature type="transmembrane region" description="Helical" evidence="1">
    <location>
        <begin position="117"/>
        <end position="137"/>
    </location>
</feature>
<reference evidence="2" key="2">
    <citation type="submission" date="2020-09" db="EMBL/GenBank/DDBJ databases">
        <authorList>
            <person name="Sun Q."/>
            <person name="Ohkuma M."/>
        </authorList>
    </citation>
    <scope>NUCLEOTIDE SEQUENCE</scope>
    <source>
        <strain evidence="2">JCM 4125</strain>
    </source>
</reference>
<name>A0A918HQ80_9ACTN</name>
<sequence>MKRPGPALRVGLLGVAVTLTGFALFAGWLTLHLERRYDALDRATATATGVVVADGIGDEDDIRVRWTDDRGRTHVQRFGVYDTDRYTQGADFPLLYAPGGTEAFPADPDETAAEDDLIAPVFLAGAFALPMVGVWGWRGLRFLLTARRSGRPMTARVHRGGHRAAAWRGPTTTWLELTAPDCATHWQRVMWHPALDDVPAGTPVSVRNRSRRPAVVTLPDGTRLVPLGRFRRRPPAGVPLGHEAVRADLRDAFLLPPGTVVRPTHPWRQGALTAAAGVGLGAATGLALTGGTLIATVGFALCGTTLMTSVWALSAPQP</sequence>
<evidence type="ECO:0000256" key="1">
    <source>
        <dbReference type="SAM" id="Phobius"/>
    </source>
</evidence>
<keyword evidence="3" id="KW-1185">Reference proteome</keyword>
<keyword evidence="1" id="KW-1133">Transmembrane helix</keyword>
<gene>
    <name evidence="2" type="ORF">GCM10010226_85670</name>
</gene>
<accession>A0A918HQ80</accession>
<evidence type="ECO:0000313" key="2">
    <source>
        <dbReference type="EMBL" id="GGT94812.1"/>
    </source>
</evidence>
<protein>
    <recommendedName>
        <fullName evidence="4">DUF3592 domain-containing protein</fullName>
    </recommendedName>
</protein>
<dbReference type="Proteomes" id="UP000646776">
    <property type="component" value="Unassembled WGS sequence"/>
</dbReference>
<organism evidence="2 3">
    <name type="scientific">Streptomyces phaeofaciens</name>
    <dbReference type="NCBI Taxonomy" id="68254"/>
    <lineage>
        <taxon>Bacteria</taxon>
        <taxon>Bacillati</taxon>
        <taxon>Actinomycetota</taxon>
        <taxon>Actinomycetes</taxon>
        <taxon>Kitasatosporales</taxon>
        <taxon>Streptomycetaceae</taxon>
        <taxon>Streptomyces</taxon>
    </lineage>
</organism>
<reference evidence="2" key="1">
    <citation type="journal article" date="2014" name="Int. J. Syst. Evol. Microbiol.">
        <title>Complete genome sequence of Corynebacterium casei LMG S-19264T (=DSM 44701T), isolated from a smear-ripened cheese.</title>
        <authorList>
            <consortium name="US DOE Joint Genome Institute (JGI-PGF)"/>
            <person name="Walter F."/>
            <person name="Albersmeier A."/>
            <person name="Kalinowski J."/>
            <person name="Ruckert C."/>
        </authorList>
    </citation>
    <scope>NUCLEOTIDE SEQUENCE</scope>
    <source>
        <strain evidence="2">JCM 4125</strain>
    </source>
</reference>